<dbReference type="PROSITE" id="PS51257">
    <property type="entry name" value="PROKAR_LIPOPROTEIN"/>
    <property type="match status" value="1"/>
</dbReference>
<gene>
    <name evidence="1" type="ORF">BWK72_18105</name>
</gene>
<sequence length="137" mass="14553">MKLLIKTLPIVGVLALAGCAGLDQVVKNVQTATAPALVKETLPQICQAAKDNKVRANDAYANRGLSVTGEVMSINEGFQPHYRVYMKADKINVHAGTENQLAVKQLTVGKTATVVGTITSVSYDYQGCSVALKDATF</sequence>
<reference evidence="1 2" key="1">
    <citation type="submission" date="2017-01" db="EMBL/GenBank/DDBJ databases">
        <title>Novel large sulfur bacteria in the metagenomes of groundwater-fed chemosynthetic microbial mats in the Lake Huron basin.</title>
        <authorList>
            <person name="Sharrar A.M."/>
            <person name="Flood B.E."/>
            <person name="Bailey J.V."/>
            <person name="Jones D.S."/>
            <person name="Biddanda B."/>
            <person name="Ruberg S.A."/>
            <person name="Marcus D.N."/>
            <person name="Dick G.J."/>
        </authorList>
    </citation>
    <scope>NUCLEOTIDE SEQUENCE [LARGE SCALE GENOMIC DNA]</scope>
    <source>
        <strain evidence="1">A7</strain>
    </source>
</reference>
<dbReference type="AlphaFoldDB" id="A0A1W9KR22"/>
<proteinExistence type="predicted"/>
<accession>A0A1W9KR22</accession>
<evidence type="ECO:0000313" key="1">
    <source>
        <dbReference type="EMBL" id="OQW86287.1"/>
    </source>
</evidence>
<comment type="caution">
    <text evidence="1">The sequence shown here is derived from an EMBL/GenBank/DDBJ whole genome shotgun (WGS) entry which is preliminary data.</text>
</comment>
<evidence type="ECO:0008006" key="3">
    <source>
        <dbReference type="Google" id="ProtNLM"/>
    </source>
</evidence>
<dbReference type="Proteomes" id="UP000192505">
    <property type="component" value="Unassembled WGS sequence"/>
</dbReference>
<dbReference type="EMBL" id="MTEI01000019">
    <property type="protein sequence ID" value="OQW86287.1"/>
    <property type="molecule type" value="Genomic_DNA"/>
</dbReference>
<organism evidence="1 2">
    <name type="scientific">Rhodoferax ferrireducens</name>
    <dbReference type="NCBI Taxonomy" id="192843"/>
    <lineage>
        <taxon>Bacteria</taxon>
        <taxon>Pseudomonadati</taxon>
        <taxon>Pseudomonadota</taxon>
        <taxon>Betaproteobacteria</taxon>
        <taxon>Burkholderiales</taxon>
        <taxon>Comamonadaceae</taxon>
        <taxon>Rhodoferax</taxon>
    </lineage>
</organism>
<evidence type="ECO:0000313" key="2">
    <source>
        <dbReference type="Proteomes" id="UP000192505"/>
    </source>
</evidence>
<name>A0A1W9KR22_9BURK</name>
<protein>
    <recommendedName>
        <fullName evidence="3">tRNA_anti-like</fullName>
    </recommendedName>
</protein>